<organism>
    <name type="scientific">Pediculus humanus subsp. corporis</name>
    <name type="common">Body louse</name>
    <dbReference type="NCBI Taxonomy" id="121224"/>
    <lineage>
        <taxon>Eukaryota</taxon>
        <taxon>Metazoa</taxon>
        <taxon>Ecdysozoa</taxon>
        <taxon>Arthropoda</taxon>
        <taxon>Hexapoda</taxon>
        <taxon>Insecta</taxon>
        <taxon>Pterygota</taxon>
        <taxon>Neoptera</taxon>
        <taxon>Paraneoptera</taxon>
        <taxon>Psocodea</taxon>
        <taxon>Troctomorpha</taxon>
        <taxon>Phthiraptera</taxon>
        <taxon>Anoplura</taxon>
        <taxon>Pediculidae</taxon>
        <taxon>Pediculus</taxon>
    </lineage>
</organism>
<evidence type="ECO:0000313" key="2">
    <source>
        <dbReference type="EnsemblMetazoa" id="PHUM362730-PA"/>
    </source>
</evidence>
<evidence type="ECO:0000313" key="3">
    <source>
        <dbReference type="Proteomes" id="UP000009046"/>
    </source>
</evidence>
<keyword evidence="3" id="KW-1185">Reference proteome</keyword>
<dbReference type="EMBL" id="DS235370">
    <property type="protein sequence ID" value="EEB15351.1"/>
    <property type="molecule type" value="Genomic_DNA"/>
</dbReference>
<dbReference type="FunCoup" id="E0VPP5">
    <property type="interactions" value="11"/>
</dbReference>
<dbReference type="OrthoDB" id="10263222at2759"/>
<dbReference type="GO" id="GO:0000470">
    <property type="term" value="P:maturation of LSU-rRNA"/>
    <property type="evidence" value="ECO:0007669"/>
    <property type="project" value="TreeGrafter"/>
</dbReference>
<dbReference type="CTD" id="8233410"/>
<dbReference type="RefSeq" id="XP_002428089.1">
    <property type="nucleotide sequence ID" value="XM_002428044.1"/>
</dbReference>
<dbReference type="HOGENOM" id="CLU_036336_0_0_1"/>
<dbReference type="GO" id="GO:0004519">
    <property type="term" value="F:endonuclease activity"/>
    <property type="evidence" value="ECO:0007669"/>
    <property type="project" value="InterPro"/>
</dbReference>
<dbReference type="EMBL" id="AAZO01004216">
    <property type="status" value="NOT_ANNOTATED_CDS"/>
    <property type="molecule type" value="Genomic_DNA"/>
</dbReference>
<dbReference type="Pfam" id="PF04031">
    <property type="entry name" value="Las1"/>
    <property type="match status" value="1"/>
</dbReference>
<evidence type="ECO:0000313" key="1">
    <source>
        <dbReference type="EMBL" id="EEB15351.1"/>
    </source>
</evidence>
<dbReference type="VEuPathDB" id="VectorBase:PHUM362730"/>
<dbReference type="AlphaFoldDB" id="E0VPP5"/>
<dbReference type="Proteomes" id="UP000009046">
    <property type="component" value="Unassembled WGS sequence"/>
</dbReference>
<dbReference type="GO" id="GO:0030687">
    <property type="term" value="C:preribosome, large subunit precursor"/>
    <property type="evidence" value="ECO:0007669"/>
    <property type="project" value="TreeGrafter"/>
</dbReference>
<reference evidence="1" key="2">
    <citation type="submission" date="2007-04" db="EMBL/GenBank/DDBJ databases">
        <title>The genome of the human body louse.</title>
        <authorList>
            <consortium name="The Human Body Louse Genome Consortium"/>
            <person name="Kirkness E."/>
            <person name="Walenz B."/>
            <person name="Hass B."/>
            <person name="Bruggner R."/>
            <person name="Strausberg R."/>
        </authorList>
    </citation>
    <scope>NUCLEOTIDE SEQUENCE</scope>
    <source>
        <strain evidence="1">USDA</strain>
    </source>
</reference>
<dbReference type="eggNOG" id="KOG2425">
    <property type="taxonomic scope" value="Eukaryota"/>
</dbReference>
<dbReference type="EnsemblMetazoa" id="PHUM362730-RA">
    <property type="protein sequence ID" value="PHUM362730-PA"/>
    <property type="gene ID" value="PHUM362730"/>
</dbReference>
<dbReference type="InParanoid" id="E0VPP5"/>
<dbReference type="KEGG" id="phu:Phum_PHUM362730"/>
<protein>
    <submittedName>
        <fullName evidence="1 2">Uncharacterized protein</fullName>
    </submittedName>
</protein>
<dbReference type="GeneID" id="8233410"/>
<dbReference type="PANTHER" id="PTHR15002:SF0">
    <property type="entry name" value="RIBOSOMAL BIOGENESIS PROTEIN LAS1L"/>
    <property type="match status" value="1"/>
</dbReference>
<dbReference type="GO" id="GO:0090730">
    <property type="term" value="C:Las1 complex"/>
    <property type="evidence" value="ECO:0007669"/>
    <property type="project" value="InterPro"/>
</dbReference>
<accession>E0VPP5</accession>
<dbReference type="OMA" id="NEMWINA"/>
<dbReference type="InterPro" id="IPR007174">
    <property type="entry name" value="Las1"/>
</dbReference>
<sequence>MEYREINHLNRAYDLILMWKLKYSFLPTYVESTLCILQVALKEYKLNNNNDGLIPTSDEHDLQLSYSTALIRFVNHVSNLVAHKHDKTLYSSAKLQNIPDWIVNIRHEAAHLQNLPSLDALHAAIKISFQWLIKNYWMKNNVLNKNMMTNCDLNLNITDHDKRNAINFFQNTIEMLILSWSKKKHFFKENEISKKFRYNLETFLTQIKELSLEEIHSRINHHEVFNNVFNHISSEKNNFESNFKIIKTMKFGGTLFKFMLEILRQTQYKQYFIPALMESSFLQDKCINVSKWQKVLILIQSASLLDSLIENLMKMAANDNIEASKWLMILYPSLELLEKKWAIFKVFRCENKNASTDEIKEELKSLRSDQKGKIKGKNIIAFKIKKPPVINLKMFEGVLLNPNTHCLNKIILYMKFIKPSLPQSTVTLIKNLIAFNNLKLMKNVDGEKNDKIFNLSDLKLLSGNNESDHRLIDNFNDEYEGDWCKSKIGTQIWSKCPIGLLPFQSKVNCNLPEDHVWVVEKPQMKSKEKNFMIL</sequence>
<reference evidence="2" key="3">
    <citation type="submission" date="2020-05" db="UniProtKB">
        <authorList>
            <consortium name="EnsemblMetazoa"/>
        </authorList>
    </citation>
    <scope>IDENTIFICATION</scope>
    <source>
        <strain evidence="2">USDA</strain>
    </source>
</reference>
<proteinExistence type="predicted"/>
<name>E0VPP5_PEDHC</name>
<dbReference type="PANTHER" id="PTHR15002">
    <property type="entry name" value="RIBOSOMAL BIOGENESIS PROTEIN LAS1L"/>
    <property type="match status" value="1"/>
</dbReference>
<dbReference type="STRING" id="121224.E0VPP5"/>
<reference evidence="1" key="1">
    <citation type="submission" date="2007-04" db="EMBL/GenBank/DDBJ databases">
        <title>Annotation of Pediculus humanus corporis strain USDA.</title>
        <authorList>
            <person name="Kirkness E."/>
            <person name="Hannick L."/>
            <person name="Hass B."/>
            <person name="Bruggner R."/>
            <person name="Lawson D."/>
            <person name="Bidwell S."/>
            <person name="Joardar V."/>
            <person name="Caler E."/>
            <person name="Walenz B."/>
            <person name="Inman J."/>
            <person name="Schobel S."/>
            <person name="Galinsky K."/>
            <person name="Amedeo P."/>
            <person name="Strausberg R."/>
        </authorList>
    </citation>
    <scope>NUCLEOTIDE SEQUENCE</scope>
    <source>
        <strain evidence="1">USDA</strain>
    </source>
</reference>
<gene>
    <name evidence="2" type="primary">8233410</name>
    <name evidence="1" type="ORF">Phum_PHUM362730</name>
</gene>
<dbReference type="GO" id="GO:0000460">
    <property type="term" value="P:maturation of 5.8S rRNA"/>
    <property type="evidence" value="ECO:0007669"/>
    <property type="project" value="TreeGrafter"/>
</dbReference>